<accession>A0A3P1CY01</accession>
<gene>
    <name evidence="2" type="ORF">EHT87_06765</name>
</gene>
<dbReference type="Proteomes" id="UP000274271">
    <property type="component" value="Unassembled WGS sequence"/>
</dbReference>
<dbReference type="RefSeq" id="WP_124905098.1">
    <property type="nucleotide sequence ID" value="NZ_RQJP01000001.1"/>
</dbReference>
<feature type="transmembrane region" description="Helical" evidence="1">
    <location>
        <begin position="35"/>
        <end position="53"/>
    </location>
</feature>
<dbReference type="EMBL" id="RQJP01000001">
    <property type="protein sequence ID" value="RRB17970.1"/>
    <property type="molecule type" value="Genomic_DNA"/>
</dbReference>
<keyword evidence="1" id="KW-0812">Transmembrane</keyword>
<feature type="transmembrane region" description="Helical" evidence="1">
    <location>
        <begin position="114"/>
        <end position="141"/>
    </location>
</feature>
<keyword evidence="1" id="KW-1133">Transmembrane helix</keyword>
<evidence type="ECO:0000256" key="1">
    <source>
        <dbReference type="SAM" id="Phobius"/>
    </source>
</evidence>
<organism evidence="2 3">
    <name type="scientific">Larkinella knui</name>
    <dbReference type="NCBI Taxonomy" id="2025310"/>
    <lineage>
        <taxon>Bacteria</taxon>
        <taxon>Pseudomonadati</taxon>
        <taxon>Bacteroidota</taxon>
        <taxon>Cytophagia</taxon>
        <taxon>Cytophagales</taxon>
        <taxon>Spirosomataceae</taxon>
        <taxon>Larkinella</taxon>
    </lineage>
</organism>
<evidence type="ECO:0000313" key="3">
    <source>
        <dbReference type="Proteomes" id="UP000274271"/>
    </source>
</evidence>
<name>A0A3P1CY01_9BACT</name>
<evidence type="ECO:0000313" key="2">
    <source>
        <dbReference type="EMBL" id="RRB17970.1"/>
    </source>
</evidence>
<comment type="caution">
    <text evidence="2">The sequence shown here is derived from an EMBL/GenBank/DDBJ whole genome shotgun (WGS) entry which is preliminary data.</text>
</comment>
<proteinExistence type="predicted"/>
<keyword evidence="1" id="KW-0472">Membrane</keyword>
<protein>
    <submittedName>
        <fullName evidence="2">Uncharacterized protein</fullName>
    </submittedName>
</protein>
<feature type="transmembrane region" description="Helical" evidence="1">
    <location>
        <begin position="73"/>
        <end position="102"/>
    </location>
</feature>
<feature type="transmembrane region" description="Helical" evidence="1">
    <location>
        <begin position="6"/>
        <end position="23"/>
    </location>
</feature>
<dbReference type="AlphaFoldDB" id="A0A3P1CY01"/>
<reference evidence="2 3" key="1">
    <citation type="submission" date="2018-11" db="EMBL/GenBank/DDBJ databases">
        <authorList>
            <person name="Zhou Z."/>
            <person name="Wang G."/>
        </authorList>
    </citation>
    <scope>NUCLEOTIDE SEQUENCE [LARGE SCALE GENOMIC DNA]</scope>
    <source>
        <strain evidence="2 3">KCTC42998</strain>
    </source>
</reference>
<sequence>MFFSLTLFWTTYTVVNLLFLFSIWSSKQWPRLTRLFFLLLFSWAAWFNASTVLEAPWVYQDYADTAAPLYKWFILGPFVTIIKPMILVISACQVLIALTMVLKGDLFRLGCWDGLIFGLAIAPLGWYAAFPATVLMAIAFYRLQKFHDNTYLWEPTRKHLAKSRKKPAIAPTA</sequence>
<dbReference type="OrthoDB" id="676647at2"/>
<keyword evidence="3" id="KW-1185">Reference proteome</keyword>